<dbReference type="SUPFAM" id="SSF55874">
    <property type="entry name" value="ATPase domain of HSP90 chaperone/DNA topoisomerase II/histidine kinase"/>
    <property type="match status" value="1"/>
</dbReference>
<evidence type="ECO:0000256" key="1">
    <source>
        <dbReference type="SAM" id="MobiDB-lite"/>
    </source>
</evidence>
<sequence>MLHAAPGDTLRLVFTSPGPADPAKGGARPAALARTAMERDATVRAEVPLRLDQLAEQACEELAAGPHVVTTSLDASVVPADPALVRIAVRNLLDNALRHGRTPAPRPPPPARRCTSWSAARPWPWPTGGRASLPQTCPA</sequence>
<gene>
    <name evidence="2" type="ORF">OHA91_35975</name>
</gene>
<name>A0ABZ1QLX9_9ACTN</name>
<evidence type="ECO:0008006" key="4">
    <source>
        <dbReference type="Google" id="ProtNLM"/>
    </source>
</evidence>
<reference evidence="2" key="1">
    <citation type="submission" date="2022-10" db="EMBL/GenBank/DDBJ databases">
        <title>The complete genomes of actinobacterial strains from the NBC collection.</title>
        <authorList>
            <person name="Joergensen T.S."/>
            <person name="Alvarez Arevalo M."/>
            <person name="Sterndorff E.B."/>
            <person name="Faurdal D."/>
            <person name="Vuksanovic O."/>
            <person name="Mourched A.-S."/>
            <person name="Charusanti P."/>
            <person name="Shaw S."/>
            <person name="Blin K."/>
            <person name="Weber T."/>
        </authorList>
    </citation>
    <scope>NUCLEOTIDE SEQUENCE</scope>
    <source>
        <strain evidence="2">NBC_00303</strain>
    </source>
</reference>
<evidence type="ECO:0000313" key="3">
    <source>
        <dbReference type="Proteomes" id="UP001432312"/>
    </source>
</evidence>
<evidence type="ECO:0000313" key="2">
    <source>
        <dbReference type="EMBL" id="WUN83439.1"/>
    </source>
</evidence>
<dbReference type="InterPro" id="IPR036890">
    <property type="entry name" value="HATPase_C_sf"/>
</dbReference>
<protein>
    <recommendedName>
        <fullName evidence="4">Histidine kinase/HSP90-like ATPase domain-containing protein</fullName>
    </recommendedName>
</protein>
<dbReference type="EMBL" id="CP108036">
    <property type="protein sequence ID" value="WUN83439.1"/>
    <property type="molecule type" value="Genomic_DNA"/>
</dbReference>
<proteinExistence type="predicted"/>
<dbReference type="RefSeq" id="WP_031147922.1">
    <property type="nucleotide sequence ID" value="NZ_CP108036.1"/>
</dbReference>
<dbReference type="Proteomes" id="UP001432312">
    <property type="component" value="Chromosome"/>
</dbReference>
<feature type="region of interest" description="Disordered" evidence="1">
    <location>
        <begin position="98"/>
        <end position="139"/>
    </location>
</feature>
<keyword evidence="3" id="KW-1185">Reference proteome</keyword>
<accession>A0ABZ1QLX9</accession>
<organism evidence="2 3">
    <name type="scientific">Streptomyces erythrochromogenes</name>
    <dbReference type="NCBI Taxonomy" id="285574"/>
    <lineage>
        <taxon>Bacteria</taxon>
        <taxon>Bacillati</taxon>
        <taxon>Actinomycetota</taxon>
        <taxon>Actinomycetes</taxon>
        <taxon>Kitasatosporales</taxon>
        <taxon>Streptomycetaceae</taxon>
        <taxon>Streptomyces</taxon>
    </lineage>
</organism>
<dbReference type="GeneID" id="95501566"/>